<dbReference type="InterPro" id="IPR036844">
    <property type="entry name" value="Hint_dom_sf"/>
</dbReference>
<keyword evidence="2" id="KW-0812">Transmembrane</keyword>
<protein>
    <recommendedName>
        <fullName evidence="5">Hedgehog/Intein (Hint) domain-containing protein</fullName>
    </recommendedName>
</protein>
<dbReference type="SUPFAM" id="SSF51294">
    <property type="entry name" value="Hedgehog/intein (Hint) domain"/>
    <property type="match status" value="1"/>
</dbReference>
<accession>A0A1F8AR26</accession>
<keyword evidence="2" id="KW-0472">Membrane</keyword>
<feature type="transmembrane region" description="Helical" evidence="2">
    <location>
        <begin position="35"/>
        <end position="55"/>
    </location>
</feature>
<name>A0A1F8AR26_9BACT</name>
<proteinExistence type="predicted"/>
<evidence type="ECO:0000313" key="4">
    <source>
        <dbReference type="Proteomes" id="UP000178603"/>
    </source>
</evidence>
<keyword evidence="2" id="KW-1133">Transmembrane helix</keyword>
<dbReference type="AlphaFoldDB" id="A0A1F8AR26"/>
<organism evidence="3 4">
    <name type="scientific">Candidatus Woesebacteria bacterium RIFCSPHIGHO2_12_FULL_41_24</name>
    <dbReference type="NCBI Taxonomy" id="1802510"/>
    <lineage>
        <taxon>Bacteria</taxon>
        <taxon>Candidatus Woeseibacteriota</taxon>
    </lineage>
</organism>
<comment type="caution">
    <text evidence="3">The sequence shown here is derived from an EMBL/GenBank/DDBJ whole genome shotgun (WGS) entry which is preliminary data.</text>
</comment>
<feature type="region of interest" description="Disordered" evidence="1">
    <location>
        <begin position="1"/>
        <end position="25"/>
    </location>
</feature>
<evidence type="ECO:0000256" key="2">
    <source>
        <dbReference type="SAM" id="Phobius"/>
    </source>
</evidence>
<dbReference type="EMBL" id="MGGW01000021">
    <property type="protein sequence ID" value="OGM53635.1"/>
    <property type="molecule type" value="Genomic_DNA"/>
</dbReference>
<sequence>MENQTNIGDQNTQQIGQNQTSNLTASSRRRKINPWMFSAMILFAVLLFGGFYTFYTLNKKIDKLTLGKNETEDIVTGKLRVKFKPNADIKIASDQLSLMDLQLPSDVLKIKTTLFATPSRIGGQLYGRKLSTDSKILNVDYTYTDEQLGKYKERIREDTAYLWVTFRTPLSWFEEDEWLHANYPDLVDVAKKQIGSSTVEIAVVNIESGQESFGNRTNPWYEALSTELNVPSGKETDFQNKLKTLDLFESVELIQRYRGGPGPICLDSQAKISTPQGEVLIKDVVIGTPVWTTNDTGEPVAGTVQQVSHSLVPADFRIAHILLADGKELSASSGHPLGDGRLVGQIKDSDYIAGVKVIKVESKLYNQHYTYDILPSGGTGEYWANGILLKSTLKSY</sequence>
<evidence type="ECO:0000313" key="3">
    <source>
        <dbReference type="EMBL" id="OGM53635.1"/>
    </source>
</evidence>
<evidence type="ECO:0000256" key="1">
    <source>
        <dbReference type="SAM" id="MobiDB-lite"/>
    </source>
</evidence>
<evidence type="ECO:0008006" key="5">
    <source>
        <dbReference type="Google" id="ProtNLM"/>
    </source>
</evidence>
<reference evidence="3 4" key="1">
    <citation type="journal article" date="2016" name="Nat. Commun.">
        <title>Thousands of microbial genomes shed light on interconnected biogeochemical processes in an aquifer system.</title>
        <authorList>
            <person name="Anantharaman K."/>
            <person name="Brown C.T."/>
            <person name="Hug L.A."/>
            <person name="Sharon I."/>
            <person name="Castelle C.J."/>
            <person name="Probst A.J."/>
            <person name="Thomas B.C."/>
            <person name="Singh A."/>
            <person name="Wilkins M.J."/>
            <person name="Karaoz U."/>
            <person name="Brodie E.L."/>
            <person name="Williams K.H."/>
            <person name="Hubbard S.S."/>
            <person name="Banfield J.F."/>
        </authorList>
    </citation>
    <scope>NUCLEOTIDE SEQUENCE [LARGE SCALE GENOMIC DNA]</scope>
</reference>
<dbReference type="Proteomes" id="UP000178603">
    <property type="component" value="Unassembled WGS sequence"/>
</dbReference>
<gene>
    <name evidence="3" type="ORF">A3E44_02020</name>
</gene>
<dbReference type="Gene3D" id="2.170.16.10">
    <property type="entry name" value="Hedgehog/Intein (Hint) domain"/>
    <property type="match status" value="1"/>
</dbReference>